<evidence type="ECO:0000313" key="4">
    <source>
        <dbReference type="Proteomes" id="UP000887013"/>
    </source>
</evidence>
<keyword evidence="4" id="KW-1185">Reference proteome</keyword>
<gene>
    <name evidence="3" type="primary">KCNH2</name>
    <name evidence="3" type="ORF">NPIL_420932</name>
</gene>
<dbReference type="Gene3D" id="3.30.450.20">
    <property type="entry name" value="PAS domain"/>
    <property type="match status" value="1"/>
</dbReference>
<dbReference type="InterPro" id="IPR000700">
    <property type="entry name" value="PAS-assoc_C"/>
</dbReference>
<dbReference type="InterPro" id="IPR035965">
    <property type="entry name" value="PAS-like_dom_sf"/>
</dbReference>
<dbReference type="AlphaFoldDB" id="A0A8X6QJ70"/>
<dbReference type="Proteomes" id="UP000887013">
    <property type="component" value="Unassembled WGS sequence"/>
</dbReference>
<organism evidence="3 4">
    <name type="scientific">Nephila pilipes</name>
    <name type="common">Giant wood spider</name>
    <name type="synonym">Nephila maculata</name>
    <dbReference type="NCBI Taxonomy" id="299642"/>
    <lineage>
        <taxon>Eukaryota</taxon>
        <taxon>Metazoa</taxon>
        <taxon>Ecdysozoa</taxon>
        <taxon>Arthropoda</taxon>
        <taxon>Chelicerata</taxon>
        <taxon>Arachnida</taxon>
        <taxon>Araneae</taxon>
        <taxon>Araneomorphae</taxon>
        <taxon>Entelegynae</taxon>
        <taxon>Araneoidea</taxon>
        <taxon>Nephilidae</taxon>
        <taxon>Nephila</taxon>
    </lineage>
</organism>
<comment type="caution">
    <text evidence="3">The sequence shown here is derived from an EMBL/GenBank/DDBJ whole genome shotgun (WGS) entry which is preliminary data.</text>
</comment>
<feature type="compositionally biased region" description="Polar residues" evidence="1">
    <location>
        <begin position="253"/>
        <end position="263"/>
    </location>
</feature>
<evidence type="ECO:0000313" key="3">
    <source>
        <dbReference type="EMBL" id="GFU17402.1"/>
    </source>
</evidence>
<dbReference type="CDD" id="cd00130">
    <property type="entry name" value="PAS"/>
    <property type="match status" value="1"/>
</dbReference>
<dbReference type="NCBIfam" id="TIGR00229">
    <property type="entry name" value="sensory_box"/>
    <property type="match status" value="1"/>
</dbReference>
<reference evidence="3" key="1">
    <citation type="submission" date="2020-08" db="EMBL/GenBank/DDBJ databases">
        <title>Multicomponent nature underlies the extraordinary mechanical properties of spider dragline silk.</title>
        <authorList>
            <person name="Kono N."/>
            <person name="Nakamura H."/>
            <person name="Mori M."/>
            <person name="Yoshida Y."/>
            <person name="Ohtoshi R."/>
            <person name="Malay A.D."/>
            <person name="Moran D.A.P."/>
            <person name="Tomita M."/>
            <person name="Numata K."/>
            <person name="Arakawa K."/>
        </authorList>
    </citation>
    <scope>NUCLEOTIDE SEQUENCE</scope>
</reference>
<dbReference type="EMBL" id="BMAW01126575">
    <property type="protein sequence ID" value="GFU17402.1"/>
    <property type="molecule type" value="Genomic_DNA"/>
</dbReference>
<dbReference type="GO" id="GO:0005242">
    <property type="term" value="F:inward rectifier potassium channel activity"/>
    <property type="evidence" value="ECO:0007669"/>
    <property type="project" value="TreeGrafter"/>
</dbReference>
<evidence type="ECO:0000256" key="1">
    <source>
        <dbReference type="SAM" id="MobiDB-lite"/>
    </source>
</evidence>
<dbReference type="PROSITE" id="PS50113">
    <property type="entry name" value="PAC"/>
    <property type="match status" value="1"/>
</dbReference>
<dbReference type="SUPFAM" id="SSF55785">
    <property type="entry name" value="PYP-like sensor domain (PAS domain)"/>
    <property type="match status" value="1"/>
</dbReference>
<accession>A0A8X6QJ70</accession>
<dbReference type="SMART" id="SM00086">
    <property type="entry name" value="PAC"/>
    <property type="match status" value="1"/>
</dbReference>
<dbReference type="PANTHER" id="PTHR10217:SF548">
    <property type="entry name" value="GH12235P"/>
    <property type="match status" value="1"/>
</dbReference>
<dbReference type="GO" id="GO:0042391">
    <property type="term" value="P:regulation of membrane potential"/>
    <property type="evidence" value="ECO:0007669"/>
    <property type="project" value="TreeGrafter"/>
</dbReference>
<dbReference type="InterPro" id="IPR000014">
    <property type="entry name" value="PAS"/>
</dbReference>
<dbReference type="InterPro" id="IPR001610">
    <property type="entry name" value="PAC"/>
</dbReference>
<dbReference type="PANTHER" id="PTHR10217">
    <property type="entry name" value="VOLTAGE AND LIGAND GATED POTASSIUM CHANNEL"/>
    <property type="match status" value="1"/>
</dbReference>
<name>A0A8X6QJ70_NEPPI</name>
<proteinExistence type="predicted"/>
<protein>
    <submittedName>
        <fullName evidence="3">Potassium voltage-gated channel subfamily H member 2</fullName>
    </submittedName>
</protein>
<feature type="region of interest" description="Disordered" evidence="1">
    <location>
        <begin position="237"/>
        <end position="272"/>
    </location>
</feature>
<feature type="domain" description="PAC" evidence="2">
    <location>
        <begin position="42"/>
        <end position="94"/>
    </location>
</feature>
<dbReference type="OrthoDB" id="6433769at2759"/>
<sequence>MVGFSRAELMQRPATCDFLHGPLTSSQATAQIRESLTTCLEKQLEIIYYRKDGTKFLCSQVTAPIKNEEGEISMFIMNFEDITDAPYRDEVITPCTSPLMSARSKSLRLWLPSLLRRGSEAKDQEGMMLTPDAETVALDTFDPHLHLLELRRQSLVEMDHYTAPPPSCTYKETDAYKGGPPDTLWRTSSSFKEKGTLSAAVSHPDLYWCRSEPSRRRALTLDFGNAIAANNLSKSLPNASSDSDLSRVRQQRKSPSLSNVISESHSRQKENNSAKLLLKEMHSHKLYMGEKVAQKMNDIWIFLQYEALSACGIR</sequence>
<dbReference type="InterPro" id="IPR050818">
    <property type="entry name" value="KCNH_animal-type"/>
</dbReference>
<dbReference type="Pfam" id="PF13426">
    <property type="entry name" value="PAS_9"/>
    <property type="match status" value="1"/>
</dbReference>
<dbReference type="GO" id="GO:0005886">
    <property type="term" value="C:plasma membrane"/>
    <property type="evidence" value="ECO:0007669"/>
    <property type="project" value="TreeGrafter"/>
</dbReference>
<evidence type="ECO:0000259" key="2">
    <source>
        <dbReference type="PROSITE" id="PS50113"/>
    </source>
</evidence>